<evidence type="ECO:0000313" key="3">
    <source>
        <dbReference type="Proteomes" id="UP000242450"/>
    </source>
</evidence>
<dbReference type="EMBL" id="MKHE01000001">
    <property type="protein sequence ID" value="OWK17970.1"/>
    <property type="molecule type" value="Genomic_DNA"/>
</dbReference>
<dbReference type="Proteomes" id="UP000242450">
    <property type="component" value="Chromosome 1"/>
</dbReference>
<dbReference type="SUPFAM" id="SSF56214">
    <property type="entry name" value="4'-phosphopantetheinyl transferase"/>
    <property type="match status" value="1"/>
</dbReference>
<dbReference type="GO" id="GO:0000287">
    <property type="term" value="F:magnesium ion binding"/>
    <property type="evidence" value="ECO:0007669"/>
    <property type="project" value="InterPro"/>
</dbReference>
<dbReference type="Gene3D" id="3.90.470.20">
    <property type="entry name" value="4'-phosphopantetheinyl transferase domain"/>
    <property type="match status" value="2"/>
</dbReference>
<reference evidence="2 3" key="1">
    <citation type="journal article" date="2018" name="Mol. Genet. Genomics">
        <title>The red deer Cervus elaphus genome CerEla1.0: sequencing, annotating, genes, and chromosomes.</title>
        <authorList>
            <person name="Bana N.A."/>
            <person name="Nyiri A."/>
            <person name="Nagy J."/>
            <person name="Frank K."/>
            <person name="Nagy T."/>
            <person name="Steger V."/>
            <person name="Schiller M."/>
            <person name="Lakatos P."/>
            <person name="Sugar L."/>
            <person name="Horn P."/>
            <person name="Barta E."/>
            <person name="Orosz L."/>
        </authorList>
    </citation>
    <scope>NUCLEOTIDE SEQUENCE [LARGE SCALE GENOMIC DNA]</scope>
    <source>
        <strain evidence="2">Hungarian</strain>
    </source>
</reference>
<feature type="chain" id="PRO_5012171289" evidence="1">
    <location>
        <begin position="30"/>
        <end position="134"/>
    </location>
</feature>
<keyword evidence="1" id="KW-0732">Signal</keyword>
<evidence type="ECO:0000313" key="2">
    <source>
        <dbReference type="EMBL" id="OWK17970.1"/>
    </source>
</evidence>
<sequence>MVGELWAILWKSWFLIFSTLEITTEKALKESFIKAIGVGLGFELQRLEFDISPLNLDIGQVYKETRLFLDGEEEKEWAFEVTSQEDSKATQRQFTILTFNDLISSAVPMTPEDPSFWDCFCFTEEISIRNGTKS</sequence>
<proteinExistence type="predicted"/>
<comment type="caution">
    <text evidence="2">The sequence shown here is derived from an EMBL/GenBank/DDBJ whole genome shotgun (WGS) entry which is preliminary data.</text>
</comment>
<dbReference type="GO" id="GO:0008897">
    <property type="term" value="F:holo-[acyl-carrier-protein] synthase activity"/>
    <property type="evidence" value="ECO:0007669"/>
    <property type="project" value="InterPro"/>
</dbReference>
<organism evidence="2 3">
    <name type="scientific">Cervus elaphus hippelaphus</name>
    <name type="common">European red deer</name>
    <dbReference type="NCBI Taxonomy" id="46360"/>
    <lineage>
        <taxon>Eukaryota</taxon>
        <taxon>Metazoa</taxon>
        <taxon>Chordata</taxon>
        <taxon>Craniata</taxon>
        <taxon>Vertebrata</taxon>
        <taxon>Euteleostomi</taxon>
        <taxon>Mammalia</taxon>
        <taxon>Eutheria</taxon>
        <taxon>Laurasiatheria</taxon>
        <taxon>Artiodactyla</taxon>
        <taxon>Ruminantia</taxon>
        <taxon>Pecora</taxon>
        <taxon>Cervidae</taxon>
        <taxon>Cervinae</taxon>
        <taxon>Cervus</taxon>
    </lineage>
</organism>
<name>A0A212DID0_CEREH</name>
<gene>
    <name evidence="2" type="ORF">Celaphus_00008822</name>
</gene>
<evidence type="ECO:0000256" key="1">
    <source>
        <dbReference type="SAM" id="SignalP"/>
    </source>
</evidence>
<dbReference type="AlphaFoldDB" id="A0A212DID0"/>
<feature type="signal peptide" evidence="1">
    <location>
        <begin position="1"/>
        <end position="29"/>
    </location>
</feature>
<keyword evidence="3" id="KW-1185">Reference proteome</keyword>
<dbReference type="InterPro" id="IPR037143">
    <property type="entry name" value="4-PPantetheinyl_Trfase_dom_sf"/>
</dbReference>
<protein>
    <submittedName>
        <fullName evidence="2">AASDHPPT</fullName>
    </submittedName>
</protein>
<accession>A0A212DID0</accession>
<dbReference type="OrthoDB" id="26719at2759"/>